<keyword evidence="2" id="KW-1133">Transmembrane helix</keyword>
<feature type="domain" description="ABC-type uncharacterised transport system" evidence="3">
    <location>
        <begin position="174"/>
        <end position="473"/>
    </location>
</feature>
<dbReference type="InterPro" id="IPR055396">
    <property type="entry name" value="DUF7088"/>
</dbReference>
<proteinExistence type="predicted"/>
<name>Q0AKK5_MARMM</name>
<accession>Q0AKK5</accession>
<dbReference type="Proteomes" id="UP000001964">
    <property type="component" value="Chromosome"/>
</dbReference>
<dbReference type="InterPro" id="IPR019196">
    <property type="entry name" value="ABC_transp_unknown"/>
</dbReference>
<dbReference type="EMBL" id="CP000449">
    <property type="protein sequence ID" value="ABI67188.1"/>
    <property type="molecule type" value="Genomic_DNA"/>
</dbReference>
<feature type="transmembrane region" description="Helical" evidence="2">
    <location>
        <begin position="585"/>
        <end position="607"/>
    </location>
</feature>
<keyword evidence="2" id="KW-0812">Transmembrane</keyword>
<dbReference type="eggNOG" id="COG3225">
    <property type="taxonomic scope" value="Bacteria"/>
</dbReference>
<dbReference type="OrthoDB" id="9777219at2"/>
<keyword evidence="2" id="KW-0472">Membrane</keyword>
<dbReference type="KEGG" id="mmr:Mmar10_2907"/>
<gene>
    <name evidence="5" type="ordered locus">Mmar10_2907</name>
</gene>
<dbReference type="Pfam" id="PF09822">
    <property type="entry name" value="ABC_transp_aux"/>
    <property type="match status" value="1"/>
</dbReference>
<dbReference type="STRING" id="394221.Mmar10_2907"/>
<organism evidence="5 6">
    <name type="scientific">Maricaulis maris (strain MCS10)</name>
    <name type="common">Caulobacter maris</name>
    <dbReference type="NCBI Taxonomy" id="394221"/>
    <lineage>
        <taxon>Bacteria</taxon>
        <taxon>Pseudomonadati</taxon>
        <taxon>Pseudomonadota</taxon>
        <taxon>Alphaproteobacteria</taxon>
        <taxon>Maricaulales</taxon>
        <taxon>Maricaulaceae</taxon>
        <taxon>Maricaulis</taxon>
    </lineage>
</organism>
<dbReference type="Pfam" id="PF23357">
    <property type="entry name" value="DUF7088"/>
    <property type="match status" value="1"/>
</dbReference>
<dbReference type="HOGENOM" id="CLU_029700_0_0_5"/>
<sequence length="614" mass="67096" precursor="true">MKRSLFLPLMVISLIVVFLAGNGLAGRWLGSARLDLTQDGLYRLSEGSVAVMDRLEEPVEWHFYYSRADAAQYPAIRAYATRVRQFLNAYADRSGGRIRVVEIDPEPFSDDEDAALAAGLTAMPSDGGDRLFLGLVARNSVDDVAVIPLFREEAEARLEYALTRLIVDIERPQRPRLAILTSLPLSPDEGAPNTFIAELNAAYDLVWLSRDFDTIPEAAALLILHPGALTEAQYYLVDQFALERGRVLAFIDPLAHVALRPGPDGLPPLNARRASDLGPLLPRWGVSYDRETVSMDRQLGLPVEIVEADGRARRRAYPLWFSLGPGQISQTDLSTATLDLGLNFGSPGALQAASVPNLRVTPLLATSPEGALLDADIAAGAPGPDALLQDYEAAPEPPVLAVRVTGSIETAFPDGPPAGDVAFNPGDHRQVSAAPVDIVIVADVDWLDDSYYVRNDPGAGTQFVADNMTLALNLTDMAAGDPALVNLRSRTPSVRPMTRVEDLRADAEARYIETQDQLESEIAEAEARLDVLLGSGQASALLSDSRQSDREEAIRLREQISRTREQLRSIERDFRRDIDALNADLQFWTIGVPPALVILFGVAGLFVRRRRRRA</sequence>
<protein>
    <submittedName>
        <fullName evidence="5">Uncharacterized protein</fullName>
    </submittedName>
</protein>
<evidence type="ECO:0000259" key="4">
    <source>
        <dbReference type="Pfam" id="PF23357"/>
    </source>
</evidence>
<keyword evidence="1" id="KW-0175">Coiled coil</keyword>
<dbReference type="AlphaFoldDB" id="Q0AKK5"/>
<reference evidence="5 6" key="1">
    <citation type="submission" date="2006-08" db="EMBL/GenBank/DDBJ databases">
        <title>Complete sequence of Maricaulis maris MCS10.</title>
        <authorList>
            <consortium name="US DOE Joint Genome Institute"/>
            <person name="Copeland A."/>
            <person name="Lucas S."/>
            <person name="Lapidus A."/>
            <person name="Barry K."/>
            <person name="Detter J.C."/>
            <person name="Glavina del Rio T."/>
            <person name="Hammon N."/>
            <person name="Israni S."/>
            <person name="Dalin E."/>
            <person name="Tice H."/>
            <person name="Pitluck S."/>
            <person name="Saunders E."/>
            <person name="Brettin T."/>
            <person name="Bruce D."/>
            <person name="Han C."/>
            <person name="Tapia R."/>
            <person name="Gilna P."/>
            <person name="Schmutz J."/>
            <person name="Larimer F."/>
            <person name="Land M."/>
            <person name="Hauser L."/>
            <person name="Kyrpides N."/>
            <person name="Mikhailova N."/>
            <person name="Viollier P."/>
            <person name="Stephens C."/>
            <person name="Richardson P."/>
        </authorList>
    </citation>
    <scope>NUCLEOTIDE SEQUENCE [LARGE SCALE GENOMIC DNA]</scope>
    <source>
        <strain evidence="5 6">MCS10</strain>
    </source>
</reference>
<evidence type="ECO:0000259" key="3">
    <source>
        <dbReference type="Pfam" id="PF09822"/>
    </source>
</evidence>
<feature type="coiled-coil region" evidence="1">
    <location>
        <begin position="497"/>
        <end position="573"/>
    </location>
</feature>
<evidence type="ECO:0000256" key="2">
    <source>
        <dbReference type="SAM" id="Phobius"/>
    </source>
</evidence>
<keyword evidence="6" id="KW-1185">Reference proteome</keyword>
<evidence type="ECO:0000256" key="1">
    <source>
        <dbReference type="SAM" id="Coils"/>
    </source>
</evidence>
<evidence type="ECO:0000313" key="6">
    <source>
        <dbReference type="Proteomes" id="UP000001964"/>
    </source>
</evidence>
<dbReference type="RefSeq" id="WP_011644832.1">
    <property type="nucleotide sequence ID" value="NC_008347.1"/>
</dbReference>
<evidence type="ECO:0000313" key="5">
    <source>
        <dbReference type="EMBL" id="ABI67188.1"/>
    </source>
</evidence>
<feature type="domain" description="DUF7088" evidence="4">
    <location>
        <begin position="38"/>
        <end position="134"/>
    </location>
</feature>